<evidence type="ECO:0000313" key="1">
    <source>
        <dbReference type="EMBL" id="AXY78370.1"/>
    </source>
</evidence>
<proteinExistence type="predicted"/>
<reference evidence="1 2" key="1">
    <citation type="submission" date="2018-09" db="EMBL/GenBank/DDBJ databases">
        <title>Genome sequencing of strain 6GH32-13.</title>
        <authorList>
            <person name="Weon H.-Y."/>
            <person name="Heo J."/>
            <person name="Kwon S.-W."/>
        </authorList>
    </citation>
    <scope>NUCLEOTIDE SEQUENCE [LARGE SCALE GENOMIC DNA]</scope>
    <source>
        <strain evidence="1 2">5GH32-13</strain>
    </source>
</reference>
<organism evidence="1 2">
    <name type="scientific">Paraflavitalea soli</name>
    <dbReference type="NCBI Taxonomy" id="2315862"/>
    <lineage>
        <taxon>Bacteria</taxon>
        <taxon>Pseudomonadati</taxon>
        <taxon>Bacteroidota</taxon>
        <taxon>Chitinophagia</taxon>
        <taxon>Chitinophagales</taxon>
        <taxon>Chitinophagaceae</taxon>
        <taxon>Paraflavitalea</taxon>
    </lineage>
</organism>
<dbReference type="Proteomes" id="UP000263900">
    <property type="component" value="Chromosome"/>
</dbReference>
<dbReference type="EMBL" id="CP032157">
    <property type="protein sequence ID" value="AXY78370.1"/>
    <property type="molecule type" value="Genomic_DNA"/>
</dbReference>
<protein>
    <submittedName>
        <fullName evidence="1">Uncharacterized protein</fullName>
    </submittedName>
</protein>
<dbReference type="AlphaFoldDB" id="A0A3B7MZ53"/>
<keyword evidence="2" id="KW-1185">Reference proteome</keyword>
<sequence length="72" mass="8577">METKNIALRRQRHRTKLFFKESVEPARKHKQETDQSVFPVTLNKPAAIEEPEKRKLPLFMEPLFKAKDFDPL</sequence>
<accession>A0A3B7MZ53</accession>
<name>A0A3B7MZ53_9BACT</name>
<gene>
    <name evidence="1" type="ORF">D3H65_32195</name>
</gene>
<evidence type="ECO:0000313" key="2">
    <source>
        <dbReference type="Proteomes" id="UP000263900"/>
    </source>
</evidence>
<dbReference type="RefSeq" id="WP_119054242.1">
    <property type="nucleotide sequence ID" value="NZ_CP032157.1"/>
</dbReference>
<dbReference type="KEGG" id="pseg:D3H65_32195"/>